<evidence type="ECO:0000256" key="1">
    <source>
        <dbReference type="SAM" id="MobiDB-lite"/>
    </source>
</evidence>
<accession>A0A8S2DKZ5</accession>
<feature type="compositionally biased region" description="Polar residues" evidence="1">
    <location>
        <begin position="1"/>
        <end position="27"/>
    </location>
</feature>
<dbReference type="EMBL" id="CAJOBA010004647">
    <property type="protein sequence ID" value="CAF3719210.1"/>
    <property type="molecule type" value="Genomic_DNA"/>
</dbReference>
<dbReference type="EMBL" id="CAJNOK010004642">
    <property type="protein sequence ID" value="CAF0944443.1"/>
    <property type="molecule type" value="Genomic_DNA"/>
</dbReference>
<feature type="region of interest" description="Disordered" evidence="1">
    <location>
        <begin position="383"/>
        <end position="404"/>
    </location>
</feature>
<reference evidence="2" key="1">
    <citation type="submission" date="2021-02" db="EMBL/GenBank/DDBJ databases">
        <authorList>
            <person name="Nowell W R."/>
        </authorList>
    </citation>
    <scope>NUCLEOTIDE SEQUENCE</scope>
</reference>
<dbReference type="Proteomes" id="UP000682733">
    <property type="component" value="Unassembled WGS sequence"/>
</dbReference>
<gene>
    <name evidence="2" type="ORF">OVA965_LOCUS11813</name>
    <name evidence="3" type="ORF">TMI583_LOCUS11819</name>
</gene>
<feature type="compositionally biased region" description="Polar residues" evidence="1">
    <location>
        <begin position="349"/>
        <end position="359"/>
    </location>
</feature>
<protein>
    <submittedName>
        <fullName evidence="2">Uncharacterized protein</fullName>
    </submittedName>
</protein>
<evidence type="ECO:0000313" key="4">
    <source>
        <dbReference type="Proteomes" id="UP000677228"/>
    </source>
</evidence>
<sequence length="1256" mass="144681">MSLNQLNNVTTTADAIQNHKSSSTGMRNETMAPGQVSGRSTFRIVPNSTQGFRIILQEDINKTVSNGNVELINNTMVVTTDGMMDDNFRQQNTVFLMMFTIIPFTDITTCVTEGLNEILDTVVLNLDTFPVANQAETSVSVIHAQAIVNETTIGNRQITMPLNRWTPTRTTAKLFEDTMDIDIGVTAVQHPQLLLGIVSQKVKRASPEIMRLAGKILMFKTPIISKSFLSRRTNGKNVDNALKAINVLKEYKLIIEKDEYLANQTKFCKSYLKCLASEEQSEIEFGLTLSEFGIKNINDYYDTFKRIDTCTKTYITRDCLAVLRSPLYAKYVKEIDETMLKSPKPRKISTANRLSSNNKENNDPAFIKNPYSLDHSDEYELNEDSNQNSLVTEKQPSQENVATKEPSTKQHFLFKFAQSSTLKSVVQFDDKDEVRLLSNCFICYFNEHHYDPVTKDCLDALKCYHASRIVESSLTQTESQIDDIFAKCLYPFIYALNIYNQRFEVIEHELIRLKGEITGNYYLENIFEQFCNLSTNTNEKRQQTSLFYIEHIHAQFQRHGYFEIRPCAPDEIVKNGYDKYSYGVYAKRNIEPGTLLLVEQAFSLVDVYSLKYYLDNEIPLSLNLTEASKQQTPSSLFSGISININHAETIMSLNQLNNVTTTADAMTTDLSSKQEEFILYLHRTNSTKHFHLMISIENEIDNCVKTKESDIANIVNRTYKTEYSGEAVQMLLNLYKTYSLDLFSLKNVKQLINDYVNDVNYSTDTTLHNLKPFTNVCLRCNKALNIQFKQIVNVYTNDNVEKGAIYQGECCGITYSPNTYTTDNKRYILPDGIYQHRYFYLNGKSVYTINLLLRYSADLLHMYCGFENFCSAYNKATNDALLQNNGIINNRGGKQNCLERRTFQNGWLLYQTTLFHFSTCYETILQLPMNISDSVERNAYFNTNYIKWLTNFTLFWSGHKNKNVCKDKQYCSLALVSDACMKPDRFICSFSGRTITSLECGVMEWGCGNRPIMEKDQNGSWHSSKYCEEHRKVADYTVRFNTPDDYNESHCNVSRSDKYQERVTSYGVLITMFNCGVIVSFDQLYRAEAPLRVLHHLFRTLDRFTPLIKTPNCIMYDNACGLLRTFKARYNDGRIKHTASSDKLNNMKFIVDKFHHRNHKRPECLTTTNPYHIMNNEFFNINTEACEQLNSLIKHYQNALSSYGAPKMLLIWHDVPVTSCDSYLEKQRDAIIRRWVIGDVLQHPSPKKHRDARACI</sequence>
<feature type="region of interest" description="Disordered" evidence="1">
    <location>
        <begin position="1"/>
        <end position="37"/>
    </location>
</feature>
<name>A0A8S2DKZ5_9BILA</name>
<dbReference type="AlphaFoldDB" id="A0A8S2DKZ5"/>
<comment type="caution">
    <text evidence="2">The sequence shown here is derived from an EMBL/GenBank/DDBJ whole genome shotgun (WGS) entry which is preliminary data.</text>
</comment>
<evidence type="ECO:0000313" key="2">
    <source>
        <dbReference type="EMBL" id="CAF0944443.1"/>
    </source>
</evidence>
<organism evidence="2 4">
    <name type="scientific">Didymodactylos carnosus</name>
    <dbReference type="NCBI Taxonomy" id="1234261"/>
    <lineage>
        <taxon>Eukaryota</taxon>
        <taxon>Metazoa</taxon>
        <taxon>Spiralia</taxon>
        <taxon>Gnathifera</taxon>
        <taxon>Rotifera</taxon>
        <taxon>Eurotatoria</taxon>
        <taxon>Bdelloidea</taxon>
        <taxon>Philodinida</taxon>
        <taxon>Philodinidae</taxon>
        <taxon>Didymodactylos</taxon>
    </lineage>
</organism>
<feature type="compositionally biased region" description="Polar residues" evidence="1">
    <location>
        <begin position="384"/>
        <end position="401"/>
    </location>
</feature>
<evidence type="ECO:0000313" key="3">
    <source>
        <dbReference type="EMBL" id="CAF3719210.1"/>
    </source>
</evidence>
<dbReference type="Proteomes" id="UP000677228">
    <property type="component" value="Unassembled WGS sequence"/>
</dbReference>
<feature type="region of interest" description="Disordered" evidence="1">
    <location>
        <begin position="346"/>
        <end position="367"/>
    </location>
</feature>
<proteinExistence type="predicted"/>